<dbReference type="SUPFAM" id="SSF52096">
    <property type="entry name" value="ClpP/crotonase"/>
    <property type="match status" value="1"/>
</dbReference>
<evidence type="ECO:0000256" key="2">
    <source>
        <dbReference type="ARBA" id="ARBA00023140"/>
    </source>
</evidence>
<accession>A0A0S4QVG9</accession>
<protein>
    <submittedName>
        <fullName evidence="4">Enoyl-CoA hydratase/carnithine racemase</fullName>
    </submittedName>
</protein>
<dbReference type="PANTHER" id="PTHR43684">
    <property type="match status" value="1"/>
</dbReference>
<dbReference type="RefSeq" id="WP_091283308.1">
    <property type="nucleotide sequence ID" value="NZ_FAOZ01000026.1"/>
</dbReference>
<dbReference type="InterPro" id="IPR001753">
    <property type="entry name" value="Enoyl-CoA_hydra/iso"/>
</dbReference>
<keyword evidence="2" id="KW-0576">Peroxisome</keyword>
<keyword evidence="5" id="KW-1185">Reference proteome</keyword>
<dbReference type="GO" id="GO:0004165">
    <property type="term" value="F:delta(3)-delta(2)-enoyl-CoA isomerase activity"/>
    <property type="evidence" value="ECO:0007669"/>
    <property type="project" value="UniProtKB-ARBA"/>
</dbReference>
<dbReference type="PANTHER" id="PTHR43684:SF1">
    <property type="entry name" value="ENOYL-COA DELTA ISOMERASE 2"/>
    <property type="match status" value="1"/>
</dbReference>
<proteinExistence type="predicted"/>
<sequence length="259" mass="27278">MTSTDALAGPVLQRDDGPVRTLTLNRPHRLNAFTAESYRGLDSALRAADRASDVKVVVLTGAGRAFSSGADLRERLETDATGLRQVGAAFESLVLTLADFTKPLIAGVHGAAVGFGMTLLLHCDLVLVADSARLRLPFVELGTAPEAMSSVLLPRRIGPMRAAELLFTARWLTGGQAVEYGLALRDHPEPDLAAATATLAREIARQPAPALAVAKRLLREGHSPTAGTAMPTTDPGRAALRNEINAAVELRAGSTAYKS</sequence>
<dbReference type="CDD" id="cd06558">
    <property type="entry name" value="crotonase-like"/>
    <property type="match status" value="1"/>
</dbReference>
<dbReference type="EMBL" id="FAOZ01000026">
    <property type="protein sequence ID" value="CUU59316.1"/>
    <property type="molecule type" value="Genomic_DNA"/>
</dbReference>
<dbReference type="Proteomes" id="UP000198802">
    <property type="component" value="Unassembled WGS sequence"/>
</dbReference>
<evidence type="ECO:0000256" key="3">
    <source>
        <dbReference type="ARBA" id="ARBA00023235"/>
    </source>
</evidence>
<dbReference type="Pfam" id="PF00378">
    <property type="entry name" value="ECH_1"/>
    <property type="match status" value="1"/>
</dbReference>
<dbReference type="InterPro" id="IPR051053">
    <property type="entry name" value="ECH/Chromodomain_protein"/>
</dbReference>
<gene>
    <name evidence="4" type="ORF">Ga0074812_12693</name>
</gene>
<evidence type="ECO:0000313" key="4">
    <source>
        <dbReference type="EMBL" id="CUU59316.1"/>
    </source>
</evidence>
<reference evidence="5" key="1">
    <citation type="submission" date="2015-11" db="EMBL/GenBank/DDBJ databases">
        <authorList>
            <person name="Varghese N."/>
        </authorList>
    </citation>
    <scope>NUCLEOTIDE SEQUENCE [LARGE SCALE GENOMIC DNA]</scope>
    <source>
        <strain evidence="5">DSM 45899</strain>
    </source>
</reference>
<dbReference type="InterPro" id="IPR029045">
    <property type="entry name" value="ClpP/crotonase-like_dom_sf"/>
</dbReference>
<dbReference type="AlphaFoldDB" id="A0A0S4QVG9"/>
<keyword evidence="3" id="KW-0413">Isomerase</keyword>
<name>A0A0S4QVG9_9ACTN</name>
<dbReference type="Gene3D" id="3.90.226.10">
    <property type="entry name" value="2-enoyl-CoA Hydratase, Chain A, domain 1"/>
    <property type="match status" value="1"/>
</dbReference>
<evidence type="ECO:0000313" key="5">
    <source>
        <dbReference type="Proteomes" id="UP000198802"/>
    </source>
</evidence>
<organism evidence="4 5">
    <name type="scientific">Parafrankia irregularis</name>
    <dbReference type="NCBI Taxonomy" id="795642"/>
    <lineage>
        <taxon>Bacteria</taxon>
        <taxon>Bacillati</taxon>
        <taxon>Actinomycetota</taxon>
        <taxon>Actinomycetes</taxon>
        <taxon>Frankiales</taxon>
        <taxon>Frankiaceae</taxon>
        <taxon>Parafrankia</taxon>
    </lineage>
</organism>
<evidence type="ECO:0000256" key="1">
    <source>
        <dbReference type="ARBA" id="ARBA00004275"/>
    </source>
</evidence>
<comment type="subcellular location">
    <subcellularLocation>
        <location evidence="1">Peroxisome</location>
    </subcellularLocation>
</comment>